<dbReference type="AlphaFoldDB" id="A0ABD3TKI0"/>
<feature type="compositionally biased region" description="Polar residues" evidence="1">
    <location>
        <begin position="131"/>
        <end position="141"/>
    </location>
</feature>
<name>A0ABD3TKI0_SINWO</name>
<feature type="region of interest" description="Disordered" evidence="1">
    <location>
        <begin position="715"/>
        <end position="766"/>
    </location>
</feature>
<feature type="compositionally biased region" description="Polar residues" evidence="1">
    <location>
        <begin position="752"/>
        <end position="766"/>
    </location>
</feature>
<feature type="region of interest" description="Disordered" evidence="1">
    <location>
        <begin position="510"/>
        <end position="552"/>
    </location>
</feature>
<organism evidence="2 3">
    <name type="scientific">Sinanodonta woodiana</name>
    <name type="common">Chinese pond mussel</name>
    <name type="synonym">Anodonta woodiana</name>
    <dbReference type="NCBI Taxonomy" id="1069815"/>
    <lineage>
        <taxon>Eukaryota</taxon>
        <taxon>Metazoa</taxon>
        <taxon>Spiralia</taxon>
        <taxon>Lophotrochozoa</taxon>
        <taxon>Mollusca</taxon>
        <taxon>Bivalvia</taxon>
        <taxon>Autobranchia</taxon>
        <taxon>Heteroconchia</taxon>
        <taxon>Palaeoheterodonta</taxon>
        <taxon>Unionida</taxon>
        <taxon>Unionoidea</taxon>
        <taxon>Unionidae</taxon>
        <taxon>Unioninae</taxon>
        <taxon>Sinanodonta</taxon>
    </lineage>
</organism>
<reference evidence="2 3" key="1">
    <citation type="submission" date="2024-11" db="EMBL/GenBank/DDBJ databases">
        <title>Chromosome-level genome assembly of the freshwater bivalve Anodonta woodiana.</title>
        <authorList>
            <person name="Chen X."/>
        </authorList>
    </citation>
    <scope>NUCLEOTIDE SEQUENCE [LARGE SCALE GENOMIC DNA]</scope>
    <source>
        <strain evidence="2">MN2024</strain>
        <tissue evidence="2">Gills</tissue>
    </source>
</reference>
<feature type="compositionally biased region" description="Polar residues" evidence="1">
    <location>
        <begin position="72"/>
        <end position="86"/>
    </location>
</feature>
<proteinExistence type="predicted"/>
<feature type="region of interest" description="Disordered" evidence="1">
    <location>
        <begin position="69"/>
        <end position="149"/>
    </location>
</feature>
<keyword evidence="3" id="KW-1185">Reference proteome</keyword>
<feature type="compositionally biased region" description="Basic and acidic residues" evidence="1">
    <location>
        <begin position="825"/>
        <end position="840"/>
    </location>
</feature>
<dbReference type="EMBL" id="JBJQND010000018">
    <property type="protein sequence ID" value="KAL3837594.1"/>
    <property type="molecule type" value="Genomic_DNA"/>
</dbReference>
<protein>
    <submittedName>
        <fullName evidence="2">Uncharacterized protein</fullName>
    </submittedName>
</protein>
<sequence>MGDIGTLKRHFGQLLDEVQPWVLSHFVMWLDIKVAEYKVLGHMILDNTANDTPQWLRNPKHGIVYTEKNATEESQSNKSLQQSESAWTVHEKEANKQVNTDLSPRSDVGRRQVTPISSPQESQSRRKTDSHTTVNTESASSGVGKIPPISTLCKTRHNIDMQSHSILNFQDRLQSIQASQRHDPFNIPKSSEIVQMSPQMSEGSQGLIGHGQRVSAISMFPFLSLDNIQVTQPTDVLGHLTMQDKARLNRSYQSDVIKEKSYPFLLERDSISQIRGAAMSTETIKEAEGNPAQPFVKIEISSDDDSSNTTHSSQNLSALNLLSTVSQQRDSEISPNLEVSGDVPMSDVNGLLSIPQVSDSHSAYPVSLFTAGSSSTLPTPSVDKSMRKMRRQLLETMRNSNPKFYSRQIQEMIPFPEKFPIADIKFGPKAEEMIQTGEITRAGKIQLVDTIFHELIRYTGLYPTPTQKMAVANAIVETFPTLAAKMKGDHISAADAWYVILCDKFRNERRGIGSGMETPRRRPSAPGRMMKQPSQSPRPLVPKSEESQQNDVVQYSSDEDVVMESYSSKFDPVYKPQSSYPDPTLQRWHERNTIPIRGGKFVNIKQKQRKQSFETPEHRMYKLLKFTEKVKMRFPGVAVLDEKTLLCCCGVKVKLGRFRMLHNYTNYHLTRCRNPPPSPSMAFFSSGFSATDLLQLTQNRDSLIMYDIADNKEVGEIQTKPDTNTETKEEEDSDVQFQETSHERSGTDIAVNDTSSAKSVQSVRHGVQSSDSVCNTSVASSVDTGCREKLISNNAPVDTSVSKINSESKEDLDPSETGVLNLVVENKDKLTSSRDLHKSVTTESDET</sequence>
<evidence type="ECO:0000256" key="1">
    <source>
        <dbReference type="SAM" id="MobiDB-lite"/>
    </source>
</evidence>
<evidence type="ECO:0000313" key="3">
    <source>
        <dbReference type="Proteomes" id="UP001634394"/>
    </source>
</evidence>
<gene>
    <name evidence="2" type="ORF">ACJMK2_022941</name>
</gene>
<evidence type="ECO:0000313" key="2">
    <source>
        <dbReference type="EMBL" id="KAL3837594.1"/>
    </source>
</evidence>
<feature type="region of interest" description="Disordered" evidence="1">
    <location>
        <begin position="824"/>
        <end position="847"/>
    </location>
</feature>
<accession>A0ABD3TKI0</accession>
<dbReference type="Proteomes" id="UP001634394">
    <property type="component" value="Unassembled WGS sequence"/>
</dbReference>
<comment type="caution">
    <text evidence="2">The sequence shown here is derived from an EMBL/GenBank/DDBJ whole genome shotgun (WGS) entry which is preliminary data.</text>
</comment>